<evidence type="ECO:0000313" key="2">
    <source>
        <dbReference type="Proteomes" id="UP001371456"/>
    </source>
</evidence>
<evidence type="ECO:0000313" key="1">
    <source>
        <dbReference type="EMBL" id="KAK6784205.1"/>
    </source>
</evidence>
<accession>A0AAN8T9X4</accession>
<reference evidence="1 2" key="1">
    <citation type="submission" date="2024-02" db="EMBL/GenBank/DDBJ databases">
        <title>de novo genome assembly of Solanum bulbocastanum strain 11H21.</title>
        <authorList>
            <person name="Hosaka A.J."/>
        </authorList>
    </citation>
    <scope>NUCLEOTIDE SEQUENCE [LARGE SCALE GENOMIC DNA]</scope>
    <source>
        <tissue evidence="1">Young leaves</tissue>
    </source>
</reference>
<dbReference type="EMBL" id="JBANQN010000007">
    <property type="protein sequence ID" value="KAK6784205.1"/>
    <property type="molecule type" value="Genomic_DNA"/>
</dbReference>
<dbReference type="AlphaFoldDB" id="A0AAN8T9X4"/>
<dbReference type="Proteomes" id="UP001371456">
    <property type="component" value="Unassembled WGS sequence"/>
</dbReference>
<gene>
    <name evidence="1" type="ORF">RDI58_017659</name>
</gene>
<proteinExistence type="predicted"/>
<name>A0AAN8T9X4_SOLBU</name>
<sequence length="34" mass="3728">MLGREINLIVFLLIKTETTSSQSSQPAQPPNRAS</sequence>
<organism evidence="1 2">
    <name type="scientific">Solanum bulbocastanum</name>
    <name type="common">Wild potato</name>
    <dbReference type="NCBI Taxonomy" id="147425"/>
    <lineage>
        <taxon>Eukaryota</taxon>
        <taxon>Viridiplantae</taxon>
        <taxon>Streptophyta</taxon>
        <taxon>Embryophyta</taxon>
        <taxon>Tracheophyta</taxon>
        <taxon>Spermatophyta</taxon>
        <taxon>Magnoliopsida</taxon>
        <taxon>eudicotyledons</taxon>
        <taxon>Gunneridae</taxon>
        <taxon>Pentapetalae</taxon>
        <taxon>asterids</taxon>
        <taxon>lamiids</taxon>
        <taxon>Solanales</taxon>
        <taxon>Solanaceae</taxon>
        <taxon>Solanoideae</taxon>
        <taxon>Solaneae</taxon>
        <taxon>Solanum</taxon>
    </lineage>
</organism>
<protein>
    <submittedName>
        <fullName evidence="1">Uncharacterized protein</fullName>
    </submittedName>
</protein>
<comment type="caution">
    <text evidence="1">The sequence shown here is derived from an EMBL/GenBank/DDBJ whole genome shotgun (WGS) entry which is preliminary data.</text>
</comment>
<keyword evidence="2" id="KW-1185">Reference proteome</keyword>